<dbReference type="CDD" id="cd14792">
    <property type="entry name" value="GH27"/>
    <property type="match status" value="1"/>
</dbReference>
<organism evidence="8 9">
    <name type="scientific">Gramella jeungdoensis</name>
    <dbReference type="NCBI Taxonomy" id="708091"/>
    <lineage>
        <taxon>Bacteria</taxon>
        <taxon>Pseudomonadati</taxon>
        <taxon>Bacteroidota</taxon>
        <taxon>Flavobacteriia</taxon>
        <taxon>Flavobacteriales</taxon>
        <taxon>Flavobacteriaceae</taxon>
        <taxon>Christiangramia</taxon>
    </lineage>
</organism>
<evidence type="ECO:0000256" key="3">
    <source>
        <dbReference type="ARBA" id="ARBA00022801"/>
    </source>
</evidence>
<evidence type="ECO:0000256" key="6">
    <source>
        <dbReference type="SAM" id="SignalP"/>
    </source>
</evidence>
<dbReference type="Pfam" id="PF16499">
    <property type="entry name" value="Melibiase_2"/>
    <property type="match status" value="1"/>
</dbReference>
<evidence type="ECO:0000259" key="7">
    <source>
        <dbReference type="Pfam" id="PF17801"/>
    </source>
</evidence>
<keyword evidence="4 5" id="KW-0326">Glycosidase</keyword>
<dbReference type="InterPro" id="IPR017853">
    <property type="entry name" value="GH"/>
</dbReference>
<comment type="similarity">
    <text evidence="1 5">Belongs to the glycosyl hydrolase 27 family.</text>
</comment>
<evidence type="ECO:0000256" key="4">
    <source>
        <dbReference type="ARBA" id="ARBA00023295"/>
    </source>
</evidence>
<evidence type="ECO:0000256" key="5">
    <source>
        <dbReference type="RuleBase" id="RU361168"/>
    </source>
</evidence>
<dbReference type="SUPFAM" id="SSF51445">
    <property type="entry name" value="(Trans)glycosidases"/>
    <property type="match status" value="1"/>
</dbReference>
<dbReference type="Gene3D" id="3.20.20.70">
    <property type="entry name" value="Aldolase class I"/>
    <property type="match status" value="1"/>
</dbReference>
<keyword evidence="2 6" id="KW-0732">Signal</keyword>
<evidence type="ECO:0000256" key="2">
    <source>
        <dbReference type="ARBA" id="ARBA00022729"/>
    </source>
</evidence>
<dbReference type="PANTHER" id="PTHR11452">
    <property type="entry name" value="ALPHA-GALACTOSIDASE/ALPHA-N-ACETYLGALACTOSAMINIDASE"/>
    <property type="match status" value="1"/>
</dbReference>
<feature type="signal peptide" evidence="6">
    <location>
        <begin position="1"/>
        <end position="26"/>
    </location>
</feature>
<feature type="chain" id="PRO_5046311251" description="Alpha-galactosidase" evidence="6">
    <location>
        <begin position="27"/>
        <end position="416"/>
    </location>
</feature>
<dbReference type="PANTHER" id="PTHR11452:SF75">
    <property type="entry name" value="ALPHA-GALACTOSIDASE MEL1"/>
    <property type="match status" value="1"/>
</dbReference>
<dbReference type="SUPFAM" id="SSF51011">
    <property type="entry name" value="Glycosyl hydrolase domain"/>
    <property type="match status" value="1"/>
</dbReference>
<keyword evidence="5" id="KW-1015">Disulfide bond</keyword>
<dbReference type="EMBL" id="JAMSCK010000004">
    <property type="protein sequence ID" value="MCM8570359.1"/>
    <property type="molecule type" value="Genomic_DNA"/>
</dbReference>
<dbReference type="GO" id="GO:0016787">
    <property type="term" value="F:hydrolase activity"/>
    <property type="evidence" value="ECO:0007669"/>
    <property type="project" value="UniProtKB-KW"/>
</dbReference>
<gene>
    <name evidence="8" type="ORF">NE848_13280</name>
</gene>
<feature type="domain" description="Alpha galactosidase C-terminal" evidence="7">
    <location>
        <begin position="340"/>
        <end position="412"/>
    </location>
</feature>
<evidence type="ECO:0000256" key="1">
    <source>
        <dbReference type="ARBA" id="ARBA00009743"/>
    </source>
</evidence>
<evidence type="ECO:0000313" key="8">
    <source>
        <dbReference type="EMBL" id="MCM8570359.1"/>
    </source>
</evidence>
<proteinExistence type="inferred from homology"/>
<dbReference type="Proteomes" id="UP001155077">
    <property type="component" value="Unassembled WGS sequence"/>
</dbReference>
<dbReference type="InterPro" id="IPR002241">
    <property type="entry name" value="Glyco_hydro_27"/>
</dbReference>
<comment type="caution">
    <text evidence="8">The sequence shown here is derived from an EMBL/GenBank/DDBJ whole genome shotgun (WGS) entry which is preliminary data.</text>
</comment>
<dbReference type="InterPro" id="IPR013780">
    <property type="entry name" value="Glyco_hydro_b"/>
</dbReference>
<comment type="catalytic activity">
    <reaction evidence="5">
        <text>Hydrolysis of terminal, non-reducing alpha-D-galactose residues in alpha-D-galactosides, including galactose oligosaccharides, galactomannans and galactolipids.</text>
        <dbReference type="EC" id="3.2.1.22"/>
    </reaction>
</comment>
<accession>A0ABT0Z6D9</accession>
<dbReference type="EC" id="3.2.1.22" evidence="5"/>
<protein>
    <recommendedName>
        <fullName evidence="5">Alpha-galactosidase</fullName>
        <ecNumber evidence="5">3.2.1.22</ecNumber>
    </recommendedName>
    <alternativeName>
        <fullName evidence="5">Melibiase</fullName>
    </alternativeName>
</protein>
<dbReference type="InterPro" id="IPR013785">
    <property type="entry name" value="Aldolase_TIM"/>
</dbReference>
<dbReference type="Gene3D" id="2.60.40.1180">
    <property type="entry name" value="Golgi alpha-mannosidase II"/>
    <property type="match status" value="1"/>
</dbReference>
<keyword evidence="3 5" id="KW-0378">Hydrolase</keyword>
<dbReference type="RefSeq" id="WP_252114379.1">
    <property type="nucleotide sequence ID" value="NZ_JAMSCK010000004.1"/>
</dbReference>
<name>A0ABT0Z6D9_9FLAO</name>
<reference evidence="8" key="1">
    <citation type="submission" date="2022-06" db="EMBL/GenBank/DDBJ databases">
        <title>Gramella sediminis sp. nov., isolated from deep-sea sediment of the Indian Ocean.</title>
        <authorList>
            <person name="Yang L."/>
        </authorList>
    </citation>
    <scope>NUCLEOTIDE SEQUENCE</scope>
    <source>
        <strain evidence="8">HMD3159</strain>
    </source>
</reference>
<dbReference type="PRINTS" id="PR00740">
    <property type="entry name" value="GLHYDRLASE27"/>
</dbReference>
<sequence length="416" mass="46934">MKNNGLYLFNYKILVLLLFTQNFTQAQNRQLAPTPPMGFMTWNYFADDITESDVRSIADAMIENGLVSLGYDHIFIDDGWQGGRDKRNNIIPDPEKFPSGIKALADYLHSKGMKLGIYSDAAQLTCGGYTASYGFEEQDAKTFADWGVDYLKYDYCGAPADQSTAIKRYKRMGKALQNSGRDIVFAVCEWGQREPWKWANNVGGHLWRTTYDIRDKWSANAPPGTDLHKEGIGYGILDILNINAELDEYAGPGNWNDPDMLIVGLNGKKGPSGDLGGTGCSMVEYQSQMSLWCLMAAPLMISNDIRNMDDDTRKILMNKDIIAIDQDPLGIQAKRIINNDNLQVFLKSLENNEYAIGILNTTKSNLSGQIKLLEIGLRGKFNFYNVWSKEEHKNQNVIKYDLESHETLVLRLTKRN</sequence>
<dbReference type="InterPro" id="IPR000111">
    <property type="entry name" value="Glyco_hydro_27/36_CS"/>
</dbReference>
<dbReference type="InterPro" id="IPR041233">
    <property type="entry name" value="Melibiase_C"/>
</dbReference>
<evidence type="ECO:0000313" key="9">
    <source>
        <dbReference type="Proteomes" id="UP001155077"/>
    </source>
</evidence>
<dbReference type="PROSITE" id="PS00512">
    <property type="entry name" value="ALPHA_GALACTOSIDASE"/>
    <property type="match status" value="1"/>
</dbReference>
<dbReference type="Pfam" id="PF17801">
    <property type="entry name" value="Melibiase_C"/>
    <property type="match status" value="1"/>
</dbReference>
<keyword evidence="9" id="KW-1185">Reference proteome</keyword>